<dbReference type="Proteomes" id="UP000587462">
    <property type="component" value="Unassembled WGS sequence"/>
</dbReference>
<feature type="region of interest" description="Disordered" evidence="1">
    <location>
        <begin position="58"/>
        <end position="135"/>
    </location>
</feature>
<protein>
    <submittedName>
        <fullName evidence="3">Peptidoglycan-binding protein</fullName>
    </submittedName>
</protein>
<dbReference type="AlphaFoldDB" id="A0A7Y7B4L8"/>
<feature type="compositionally biased region" description="Polar residues" evidence="1">
    <location>
        <begin position="63"/>
        <end position="74"/>
    </location>
</feature>
<feature type="domain" description="Peptidoglycan binding-like" evidence="2">
    <location>
        <begin position="131"/>
        <end position="189"/>
    </location>
</feature>
<dbReference type="InterPro" id="IPR036366">
    <property type="entry name" value="PGBDSf"/>
</dbReference>
<dbReference type="SUPFAM" id="SSF47090">
    <property type="entry name" value="PGBD-like"/>
    <property type="match status" value="1"/>
</dbReference>
<evidence type="ECO:0000313" key="3">
    <source>
        <dbReference type="EMBL" id="NVK78935.1"/>
    </source>
</evidence>
<sequence>MPIRFSLASHRRGRRRWIPYAAGGATLLAALGVTALNSVGGGSGAAVSLPDAGGAADGLGRRSNATTPAGSSSVAAVPGHSDGATAESPRPSRASATKPSGRGTASTSAEPSRTPTTTAPTTTATLRRGDSGAAVSDLQHTLWRLGLYRGRQYGSYDADTAESVRKFQEWDGVHGDVAGEYGPNTRRALQAWASRL</sequence>
<comment type="caution">
    <text evidence="3">The sequence shown here is derived from an EMBL/GenBank/DDBJ whole genome shotgun (WGS) entry which is preliminary data.</text>
</comment>
<organism evidence="3 4">
    <name type="scientific">Streptomyces morookaense</name>
    <name type="common">Streptoverticillium morookaense</name>
    <dbReference type="NCBI Taxonomy" id="1970"/>
    <lineage>
        <taxon>Bacteria</taxon>
        <taxon>Bacillati</taxon>
        <taxon>Actinomycetota</taxon>
        <taxon>Actinomycetes</taxon>
        <taxon>Kitasatosporales</taxon>
        <taxon>Streptomycetaceae</taxon>
        <taxon>Streptomyces</taxon>
    </lineage>
</organism>
<dbReference type="InterPro" id="IPR002477">
    <property type="entry name" value="Peptidoglycan-bd-like"/>
</dbReference>
<dbReference type="Pfam" id="PF01471">
    <property type="entry name" value="PG_binding_1"/>
    <property type="match status" value="1"/>
</dbReference>
<gene>
    <name evidence="3" type="ORF">HG542_14815</name>
</gene>
<dbReference type="RefSeq" id="WP_171081510.1">
    <property type="nucleotide sequence ID" value="NZ_BNBU01000006.1"/>
</dbReference>
<evidence type="ECO:0000259" key="2">
    <source>
        <dbReference type="Pfam" id="PF01471"/>
    </source>
</evidence>
<keyword evidence="4" id="KW-1185">Reference proteome</keyword>
<accession>A0A7Y7B4L8</accession>
<feature type="compositionally biased region" description="Low complexity" evidence="1">
    <location>
        <begin position="104"/>
        <end position="125"/>
    </location>
</feature>
<dbReference type="InterPro" id="IPR036365">
    <property type="entry name" value="PGBD-like_sf"/>
</dbReference>
<proteinExistence type="predicted"/>
<reference evidence="3 4" key="1">
    <citation type="submission" date="2020-04" db="EMBL/GenBank/DDBJ databases">
        <title>Draft Genome Sequence of Streptomyces morookaense DSM 40503, an 8-azaguanine-producing strain.</title>
        <authorList>
            <person name="Qi J."/>
            <person name="Gao J.-M."/>
        </authorList>
    </citation>
    <scope>NUCLEOTIDE SEQUENCE [LARGE SCALE GENOMIC DNA]</scope>
    <source>
        <strain evidence="3 4">DSM 40503</strain>
    </source>
</reference>
<dbReference type="Gene3D" id="1.10.101.10">
    <property type="entry name" value="PGBD-like superfamily/PGBD"/>
    <property type="match status" value="1"/>
</dbReference>
<evidence type="ECO:0000256" key="1">
    <source>
        <dbReference type="SAM" id="MobiDB-lite"/>
    </source>
</evidence>
<dbReference type="EMBL" id="JABBXF010000030">
    <property type="protein sequence ID" value="NVK78935.1"/>
    <property type="molecule type" value="Genomic_DNA"/>
</dbReference>
<name>A0A7Y7B4L8_STRMO</name>
<evidence type="ECO:0000313" key="4">
    <source>
        <dbReference type="Proteomes" id="UP000587462"/>
    </source>
</evidence>